<dbReference type="InterPro" id="IPR036770">
    <property type="entry name" value="Ankyrin_rpt-contain_sf"/>
</dbReference>
<evidence type="ECO:0000256" key="1">
    <source>
        <dbReference type="ARBA" id="ARBA00022737"/>
    </source>
</evidence>
<dbReference type="SMART" id="SM00248">
    <property type="entry name" value="ANK"/>
    <property type="match status" value="4"/>
</dbReference>
<proteinExistence type="predicted"/>
<name>A0ABY6UIL1_BIOOC</name>
<organism evidence="3 4">
    <name type="scientific">Bionectria ochroleuca</name>
    <name type="common">Gliocladium roseum</name>
    <dbReference type="NCBI Taxonomy" id="29856"/>
    <lineage>
        <taxon>Eukaryota</taxon>
        <taxon>Fungi</taxon>
        <taxon>Dikarya</taxon>
        <taxon>Ascomycota</taxon>
        <taxon>Pezizomycotina</taxon>
        <taxon>Sordariomycetes</taxon>
        <taxon>Hypocreomycetidae</taxon>
        <taxon>Hypocreales</taxon>
        <taxon>Bionectriaceae</taxon>
        <taxon>Clonostachys</taxon>
    </lineage>
</organism>
<evidence type="ECO:0000313" key="3">
    <source>
        <dbReference type="EMBL" id="VUC31017.1"/>
    </source>
</evidence>
<dbReference type="SUPFAM" id="SSF48403">
    <property type="entry name" value="Ankyrin repeat"/>
    <property type="match status" value="1"/>
</dbReference>
<sequence>MGANPEWEDEIGNTPMETMIDDRIVSLATDEELSRSPIPPDFFDIALLFGTSSTEVVEELLAARHFTIIHDILLGIRRDLGPLREYLDTYSDKHELSELIDTPDSRGRSPLAWAVEHGWVGAARTLMQFGANPHQSRPSIHGGLPLIHLAIATPASSDPGNDVVQIVRLLLQAGVDVNCLDHEKWTPLHVAASWNNLLVIRELAAFGGDELGWNMLTYDGQSAVDLALCGGYNPEVQRILTRHLPCSLDLEQNGQNSPIVDEYVDCIE</sequence>
<evidence type="ECO:0000256" key="2">
    <source>
        <dbReference type="ARBA" id="ARBA00023043"/>
    </source>
</evidence>
<dbReference type="InterPro" id="IPR002110">
    <property type="entry name" value="Ankyrin_rpt"/>
</dbReference>
<reference evidence="3 4" key="1">
    <citation type="submission" date="2019-06" db="EMBL/GenBank/DDBJ databases">
        <authorList>
            <person name="Broberg M."/>
        </authorList>
    </citation>
    <scope>NUCLEOTIDE SEQUENCE [LARGE SCALE GENOMIC DNA]</scope>
</reference>
<dbReference type="PANTHER" id="PTHR24201">
    <property type="entry name" value="ANK_REP_REGION DOMAIN-CONTAINING PROTEIN"/>
    <property type="match status" value="1"/>
</dbReference>
<comment type="caution">
    <text evidence="3">The sequence shown here is derived from an EMBL/GenBank/DDBJ whole genome shotgun (WGS) entry which is preliminary data.</text>
</comment>
<accession>A0ABY6UIL1</accession>
<evidence type="ECO:0000313" key="4">
    <source>
        <dbReference type="Proteomes" id="UP000766486"/>
    </source>
</evidence>
<dbReference type="InterPro" id="IPR050776">
    <property type="entry name" value="Ank_Repeat/CDKN_Inhibitor"/>
</dbReference>
<gene>
    <name evidence="3" type="ORF">CLO192961_LOCUS298431</name>
</gene>
<keyword evidence="1" id="KW-0677">Repeat</keyword>
<keyword evidence="2" id="KW-0040">ANK repeat</keyword>
<keyword evidence="4" id="KW-1185">Reference proteome</keyword>
<dbReference type="EMBL" id="CABFNS010000828">
    <property type="protein sequence ID" value="VUC31017.1"/>
    <property type="molecule type" value="Genomic_DNA"/>
</dbReference>
<dbReference type="Gene3D" id="1.25.40.20">
    <property type="entry name" value="Ankyrin repeat-containing domain"/>
    <property type="match status" value="1"/>
</dbReference>
<dbReference type="Proteomes" id="UP000766486">
    <property type="component" value="Unassembled WGS sequence"/>
</dbReference>
<dbReference type="Pfam" id="PF12796">
    <property type="entry name" value="Ank_2"/>
    <property type="match status" value="1"/>
</dbReference>
<protein>
    <submittedName>
        <fullName evidence="3">Uncharacterized protein</fullName>
    </submittedName>
</protein>